<dbReference type="InterPro" id="IPR000595">
    <property type="entry name" value="cNMP-bd_dom"/>
</dbReference>
<dbReference type="EMBL" id="JACCKD010000002">
    <property type="protein sequence ID" value="MBA0125135.1"/>
    <property type="molecule type" value="Genomic_DNA"/>
</dbReference>
<dbReference type="PANTHER" id="PTHR23011">
    <property type="entry name" value="CYCLIC NUCLEOTIDE-BINDING DOMAIN CONTAINING PROTEIN"/>
    <property type="match status" value="1"/>
</dbReference>
<accession>A0A838A7L7</accession>
<reference evidence="2 3" key="1">
    <citation type="submission" date="2020-07" db="EMBL/GenBank/DDBJ databases">
        <title>Genome of Haloechinothrix sp.</title>
        <authorList>
            <person name="Tang S.-K."/>
            <person name="Yang L."/>
            <person name="Zhu W.-Y."/>
        </authorList>
    </citation>
    <scope>NUCLEOTIDE SEQUENCE [LARGE SCALE GENOMIC DNA]</scope>
    <source>
        <strain evidence="2 3">YIM 98757</strain>
    </source>
</reference>
<name>A0A838A7L7_9PSEU</name>
<dbReference type="InterPro" id="IPR018488">
    <property type="entry name" value="cNMP-bd_CS"/>
</dbReference>
<dbReference type="SMART" id="SM00100">
    <property type="entry name" value="cNMP"/>
    <property type="match status" value="1"/>
</dbReference>
<dbReference type="PANTHER" id="PTHR23011:SF28">
    <property type="entry name" value="CYCLIC NUCLEOTIDE-BINDING DOMAIN CONTAINING PROTEIN"/>
    <property type="match status" value="1"/>
</dbReference>
<evidence type="ECO:0000313" key="3">
    <source>
        <dbReference type="Proteomes" id="UP000582974"/>
    </source>
</evidence>
<protein>
    <submittedName>
        <fullName evidence="2">Cyclic nucleotide-binding domain-containing protein</fullName>
    </submittedName>
</protein>
<comment type="caution">
    <text evidence="2">The sequence shown here is derived from an EMBL/GenBank/DDBJ whole genome shotgun (WGS) entry which is preliminary data.</text>
</comment>
<feature type="domain" description="Cyclic nucleotide-binding" evidence="1">
    <location>
        <begin position="20"/>
        <end position="135"/>
    </location>
</feature>
<dbReference type="Proteomes" id="UP000582974">
    <property type="component" value="Unassembled WGS sequence"/>
</dbReference>
<dbReference type="Pfam" id="PF00027">
    <property type="entry name" value="cNMP_binding"/>
    <property type="match status" value="1"/>
</dbReference>
<gene>
    <name evidence="2" type="ORF">H0B56_06235</name>
</gene>
<dbReference type="PROSITE" id="PS50042">
    <property type="entry name" value="CNMP_BINDING_3"/>
    <property type="match status" value="1"/>
</dbReference>
<dbReference type="AlphaFoldDB" id="A0A838A7L7"/>
<dbReference type="RefSeq" id="WP_180891969.1">
    <property type="nucleotide sequence ID" value="NZ_JACCKD010000002.1"/>
</dbReference>
<dbReference type="InterPro" id="IPR018490">
    <property type="entry name" value="cNMP-bd_dom_sf"/>
</dbReference>
<dbReference type="CDD" id="cd00038">
    <property type="entry name" value="CAP_ED"/>
    <property type="match status" value="1"/>
</dbReference>
<organism evidence="2 3">
    <name type="scientific">Haloechinothrix aidingensis</name>
    <dbReference type="NCBI Taxonomy" id="2752311"/>
    <lineage>
        <taxon>Bacteria</taxon>
        <taxon>Bacillati</taxon>
        <taxon>Actinomycetota</taxon>
        <taxon>Actinomycetes</taxon>
        <taxon>Pseudonocardiales</taxon>
        <taxon>Pseudonocardiaceae</taxon>
        <taxon>Haloechinothrix</taxon>
    </lineage>
</organism>
<dbReference type="InterPro" id="IPR014710">
    <property type="entry name" value="RmlC-like_jellyroll"/>
</dbReference>
<dbReference type="SUPFAM" id="SSF51206">
    <property type="entry name" value="cAMP-binding domain-like"/>
    <property type="match status" value="1"/>
</dbReference>
<dbReference type="Gene3D" id="2.60.120.10">
    <property type="entry name" value="Jelly Rolls"/>
    <property type="match status" value="1"/>
</dbReference>
<proteinExistence type="predicted"/>
<sequence>MASDAPKPGSEARFLRDSGPLGDLTDRELRRIVDSASRVTLPAHWSLIQEQTPGDACYILLSGTVAVFVGAERVAELGPGDVVGEVALRQGRLRSATVSTVEPVELLHIDGTDLDKLVRELPALQRAIDATAVEHGAGTPER</sequence>
<dbReference type="PROSITE" id="PS00889">
    <property type="entry name" value="CNMP_BINDING_2"/>
    <property type="match status" value="1"/>
</dbReference>
<evidence type="ECO:0000313" key="2">
    <source>
        <dbReference type="EMBL" id="MBA0125135.1"/>
    </source>
</evidence>
<keyword evidence="3" id="KW-1185">Reference proteome</keyword>
<evidence type="ECO:0000259" key="1">
    <source>
        <dbReference type="PROSITE" id="PS50042"/>
    </source>
</evidence>